<organism evidence="1 2">
    <name type="scientific">Molorchus minor</name>
    <dbReference type="NCBI Taxonomy" id="1323400"/>
    <lineage>
        <taxon>Eukaryota</taxon>
        <taxon>Metazoa</taxon>
        <taxon>Ecdysozoa</taxon>
        <taxon>Arthropoda</taxon>
        <taxon>Hexapoda</taxon>
        <taxon>Insecta</taxon>
        <taxon>Pterygota</taxon>
        <taxon>Neoptera</taxon>
        <taxon>Endopterygota</taxon>
        <taxon>Coleoptera</taxon>
        <taxon>Polyphaga</taxon>
        <taxon>Cucujiformia</taxon>
        <taxon>Chrysomeloidea</taxon>
        <taxon>Cerambycidae</taxon>
        <taxon>Lamiinae</taxon>
        <taxon>Monochamini</taxon>
        <taxon>Molorchus</taxon>
    </lineage>
</organism>
<sequence length="233" mass="27086">MYWFSLTTFSYTSLIKYFLSNKEIPFSHYRLPNTYSSLSVSAKESVVNYYSNRTTRIYCPFIFSALLDAPGPQSKRLEQPLRPASDLINPEKTQKTQDITKSRTALARSRRNQTFCTDRIFGEGETVTRRIENTLLKGLRRDLRKILATYQTEIIPHLLKQIEASCKKYGGTHAYDKLMYFQLFNTARDGSTCRYCATAKPWIAKDRTTQYMDNPNLVQKTTSLNQQGNYTNW</sequence>
<proteinExistence type="predicted"/>
<name>A0ABQ9JDS7_9CUCU</name>
<dbReference type="Proteomes" id="UP001162164">
    <property type="component" value="Unassembled WGS sequence"/>
</dbReference>
<evidence type="ECO:0000313" key="1">
    <source>
        <dbReference type="EMBL" id="KAJ8975857.1"/>
    </source>
</evidence>
<dbReference type="EMBL" id="JAPWTJ010000754">
    <property type="protein sequence ID" value="KAJ8975857.1"/>
    <property type="molecule type" value="Genomic_DNA"/>
</dbReference>
<keyword evidence="2" id="KW-1185">Reference proteome</keyword>
<accession>A0ABQ9JDS7</accession>
<protein>
    <submittedName>
        <fullName evidence="1">Uncharacterized protein</fullName>
    </submittedName>
</protein>
<evidence type="ECO:0000313" key="2">
    <source>
        <dbReference type="Proteomes" id="UP001162164"/>
    </source>
</evidence>
<gene>
    <name evidence="1" type="ORF">NQ317_015894</name>
</gene>
<comment type="caution">
    <text evidence="1">The sequence shown here is derived from an EMBL/GenBank/DDBJ whole genome shotgun (WGS) entry which is preliminary data.</text>
</comment>
<reference evidence="1" key="1">
    <citation type="journal article" date="2023" name="Insect Mol. Biol.">
        <title>Genome sequencing provides insights into the evolution of gene families encoding plant cell wall-degrading enzymes in longhorned beetles.</title>
        <authorList>
            <person name="Shin N.R."/>
            <person name="Okamura Y."/>
            <person name="Kirsch R."/>
            <person name="Pauchet Y."/>
        </authorList>
    </citation>
    <scope>NUCLEOTIDE SEQUENCE</scope>
    <source>
        <strain evidence="1">MMC_N1</strain>
    </source>
</reference>